<keyword evidence="1" id="KW-0812">Transmembrane</keyword>
<dbReference type="EMBL" id="UINC01191156">
    <property type="protein sequence ID" value="SVE05646.1"/>
    <property type="molecule type" value="Genomic_DNA"/>
</dbReference>
<evidence type="ECO:0008006" key="3">
    <source>
        <dbReference type="Google" id="ProtNLM"/>
    </source>
</evidence>
<organism evidence="2">
    <name type="scientific">marine metagenome</name>
    <dbReference type="NCBI Taxonomy" id="408172"/>
    <lineage>
        <taxon>unclassified sequences</taxon>
        <taxon>metagenomes</taxon>
        <taxon>ecological metagenomes</taxon>
    </lineage>
</organism>
<reference evidence="2" key="1">
    <citation type="submission" date="2018-05" db="EMBL/GenBank/DDBJ databases">
        <authorList>
            <person name="Lanie J.A."/>
            <person name="Ng W.-L."/>
            <person name="Kazmierczak K.M."/>
            <person name="Andrzejewski T.M."/>
            <person name="Davidsen T.M."/>
            <person name="Wayne K.J."/>
            <person name="Tettelin H."/>
            <person name="Glass J.I."/>
            <person name="Rusch D."/>
            <person name="Podicherti R."/>
            <person name="Tsui H.-C.T."/>
            <person name="Winkler M.E."/>
        </authorList>
    </citation>
    <scope>NUCLEOTIDE SEQUENCE</scope>
</reference>
<accession>A0A383ACN3</accession>
<feature type="transmembrane region" description="Helical" evidence="1">
    <location>
        <begin position="60"/>
        <end position="80"/>
    </location>
</feature>
<feature type="non-terminal residue" evidence="2">
    <location>
        <position position="1"/>
    </location>
</feature>
<protein>
    <recommendedName>
        <fullName evidence="3">Glycosyltransferase RgtA/B/C/D-like domain-containing protein</fullName>
    </recommendedName>
</protein>
<dbReference type="AlphaFoldDB" id="A0A383ACN3"/>
<sequence>HFTFILAGALLWYFGLKHLLFTLKNVWRKTPETKASVLIGFWFAAAYMMLFTGWRFPGHYHLTVLPPLAVLAGTAFAGFLDRLPDRALGMKRFLVGAAAVPAVGFLVMAFIIRPDTLAFRPIPDYIAANTSVEDRIFVWGSAPHVYSFSNRRMAARFVSGSHLVGMYASRPHKDIDSSKWIVPGSWAALDADFNLHPPELIIDMSPISSNWDRHPISRSPVLQRHLGMYHLEDTVLGARIYRRNKS</sequence>
<feature type="transmembrane region" description="Helical" evidence="1">
    <location>
        <begin position="92"/>
        <end position="112"/>
    </location>
</feature>
<feature type="transmembrane region" description="Helical" evidence="1">
    <location>
        <begin position="35"/>
        <end position="54"/>
    </location>
</feature>
<name>A0A383ACN3_9ZZZZ</name>
<keyword evidence="1" id="KW-1133">Transmembrane helix</keyword>
<evidence type="ECO:0000313" key="2">
    <source>
        <dbReference type="EMBL" id="SVE05646.1"/>
    </source>
</evidence>
<evidence type="ECO:0000256" key="1">
    <source>
        <dbReference type="SAM" id="Phobius"/>
    </source>
</evidence>
<feature type="transmembrane region" description="Helical" evidence="1">
    <location>
        <begin position="6"/>
        <end position="23"/>
    </location>
</feature>
<keyword evidence="1" id="KW-0472">Membrane</keyword>
<gene>
    <name evidence="2" type="ORF">METZ01_LOCUS458500</name>
</gene>
<proteinExistence type="predicted"/>